<organism evidence="2 3">
    <name type="scientific">Pyxidicoccus parkwayensis</name>
    <dbReference type="NCBI Taxonomy" id="2813578"/>
    <lineage>
        <taxon>Bacteria</taxon>
        <taxon>Pseudomonadati</taxon>
        <taxon>Myxococcota</taxon>
        <taxon>Myxococcia</taxon>
        <taxon>Myxococcales</taxon>
        <taxon>Cystobacterineae</taxon>
        <taxon>Myxococcaceae</taxon>
        <taxon>Pyxidicoccus</taxon>
    </lineage>
</organism>
<accession>A0ABX7PCQ9</accession>
<dbReference type="Proteomes" id="UP000662747">
    <property type="component" value="Chromosome"/>
</dbReference>
<gene>
    <name evidence="2" type="ORF">JY651_34435</name>
</gene>
<evidence type="ECO:0000256" key="1">
    <source>
        <dbReference type="SAM" id="SignalP"/>
    </source>
</evidence>
<dbReference type="InterPro" id="IPR011044">
    <property type="entry name" value="Quino_amine_DH_bsu"/>
</dbReference>
<dbReference type="PANTHER" id="PTHR31270:SF1">
    <property type="entry name" value="GLUTAMINYL-PEPTIDE CYCLOTRANSFERASE"/>
    <property type="match status" value="1"/>
</dbReference>
<dbReference type="InterPro" id="IPR007788">
    <property type="entry name" value="QCT"/>
</dbReference>
<feature type="chain" id="PRO_5046366114" evidence="1">
    <location>
        <begin position="23"/>
        <end position="263"/>
    </location>
</feature>
<proteinExistence type="predicted"/>
<evidence type="ECO:0000313" key="2">
    <source>
        <dbReference type="EMBL" id="QSQ28373.1"/>
    </source>
</evidence>
<dbReference type="Pfam" id="PF05096">
    <property type="entry name" value="Glu_cyclase_2"/>
    <property type="match status" value="1"/>
</dbReference>
<keyword evidence="3" id="KW-1185">Reference proteome</keyword>
<sequence>MRKSSWVLSLYALGASCAPAHRAVPEVQEGLTPQRRVARIVREYPHSTEAFTQGLVFHQGRLYESTGHQGTLRQLSFDKAEPVWLEPLGNIFTEGLASDGERLYQLTWTEGLLYTWRGDPPKRERTTRYAGDGWGLCYWEGKLVRSDGSSTLTFHAPEDFRPLGTVEVTLQGQPMDQLNELECANGVIYANVWHSSEVLEIDPNTGHVVAVIDASELTRNVAPQLRSTEAVLNGIAVEPGTGRMFMTGKLWPKLFEVRLEPAN</sequence>
<reference evidence="2 3" key="1">
    <citation type="submission" date="2021-02" db="EMBL/GenBank/DDBJ databases">
        <title>De Novo genome assembly of isolated myxobacteria.</title>
        <authorList>
            <person name="Stevens D.C."/>
        </authorList>
    </citation>
    <scope>NUCLEOTIDE SEQUENCE [LARGE SCALE GENOMIC DNA]</scope>
    <source>
        <strain evidence="3">SCPEA02</strain>
    </source>
</reference>
<name>A0ABX7PCQ9_9BACT</name>
<protein>
    <submittedName>
        <fullName evidence="2">Glutaminyl-peptide cyclotransferase</fullName>
    </submittedName>
</protein>
<keyword evidence="1" id="KW-0732">Signal</keyword>
<evidence type="ECO:0000313" key="3">
    <source>
        <dbReference type="Proteomes" id="UP000662747"/>
    </source>
</evidence>
<feature type="signal peptide" evidence="1">
    <location>
        <begin position="1"/>
        <end position="22"/>
    </location>
</feature>
<dbReference type="EMBL" id="CP071090">
    <property type="protein sequence ID" value="QSQ28373.1"/>
    <property type="molecule type" value="Genomic_DNA"/>
</dbReference>
<dbReference type="PROSITE" id="PS51257">
    <property type="entry name" value="PROKAR_LIPOPROTEIN"/>
    <property type="match status" value="1"/>
</dbReference>
<dbReference type="SUPFAM" id="SSF50969">
    <property type="entry name" value="YVTN repeat-like/Quinoprotein amine dehydrogenase"/>
    <property type="match status" value="1"/>
</dbReference>
<dbReference type="PANTHER" id="PTHR31270">
    <property type="entry name" value="GLUTAMINYL-PEPTIDE CYCLOTRANSFERASE"/>
    <property type="match status" value="1"/>
</dbReference>